<feature type="transmembrane region" description="Helical" evidence="17">
    <location>
        <begin position="36"/>
        <end position="60"/>
    </location>
</feature>
<dbReference type="EMBL" id="JARBDR010000246">
    <property type="protein sequence ID" value="KAJ8316940.1"/>
    <property type="molecule type" value="Genomic_DNA"/>
</dbReference>
<evidence type="ECO:0000313" key="19">
    <source>
        <dbReference type="EMBL" id="KAJ8316940.1"/>
    </source>
</evidence>
<feature type="transmembrane region" description="Helical" evidence="17">
    <location>
        <begin position="151"/>
        <end position="175"/>
    </location>
</feature>
<keyword evidence="4" id="KW-1003">Cell membrane</keyword>
<dbReference type="SMART" id="SM01381">
    <property type="entry name" value="7TM_GPCR_Srsx"/>
    <property type="match status" value="1"/>
</dbReference>
<keyword evidence="11" id="KW-0325">Glycoprotein</keyword>
<dbReference type="PANTHER" id="PTHR24248">
    <property type="entry name" value="ADRENERGIC RECEPTOR-RELATED G-PROTEIN COUPLED RECEPTOR"/>
    <property type="match status" value="1"/>
</dbReference>
<keyword evidence="6" id="KW-0967">Endosome</keyword>
<sequence length="393" mass="44560">MKYKESFHGMLNESAINCSSLIAVEPPPQYSKPVRYILVSVLCLFPVITVVGNVLVVVAVATHKRLQTITNAFIVSLAVADVTVAILVMPFGIYQQFTNKQWGLGHTLCVLTLSFDVMFTTCSIVHLSCLAVDRYLAICRPFVHERITNRIVAGMLALCWIMPIFISFMPIINGWNLLGIEHFNECLFPEGTCGLLVNTGFALVCSTIAFYLPTILMIISNIKMFQAAEKQARSIAQQANQVLSIDDTDHKKIKRKLRKETKAAKTIGIIMGCFCVCWFPFFILNVIDPLIGYKIPYVPWTIALWLGYVNSLLNPFLYYNFNRGFRRAFQRLLLLKTCRGISEYHDEYINTRKASDISTRSSYNFSPNSPSSATDFTQLTDFHHLHPNYKQSF</sequence>
<evidence type="ECO:0000256" key="12">
    <source>
        <dbReference type="ARBA" id="ARBA00023224"/>
    </source>
</evidence>
<evidence type="ECO:0000256" key="17">
    <source>
        <dbReference type="SAM" id="Phobius"/>
    </source>
</evidence>
<evidence type="ECO:0000256" key="8">
    <source>
        <dbReference type="ARBA" id="ARBA00023040"/>
    </source>
</evidence>
<gene>
    <name evidence="19" type="ORF">KUTeg_004844</name>
</gene>
<evidence type="ECO:0000256" key="11">
    <source>
        <dbReference type="ARBA" id="ARBA00023180"/>
    </source>
</evidence>
<accession>A0ABQ9FI20</accession>
<keyword evidence="8 16" id="KW-0297">G-protein coupled receptor</keyword>
<dbReference type="PROSITE" id="PS50262">
    <property type="entry name" value="G_PROTEIN_RECEP_F1_2"/>
    <property type="match status" value="1"/>
</dbReference>
<dbReference type="InterPro" id="IPR017452">
    <property type="entry name" value="GPCR_Rhodpsn_7TM"/>
</dbReference>
<proteinExistence type="inferred from homology"/>
<organism evidence="19 20">
    <name type="scientific">Tegillarca granosa</name>
    <name type="common">Malaysian cockle</name>
    <name type="synonym">Anadara granosa</name>
    <dbReference type="NCBI Taxonomy" id="220873"/>
    <lineage>
        <taxon>Eukaryota</taxon>
        <taxon>Metazoa</taxon>
        <taxon>Spiralia</taxon>
        <taxon>Lophotrochozoa</taxon>
        <taxon>Mollusca</taxon>
        <taxon>Bivalvia</taxon>
        <taxon>Autobranchia</taxon>
        <taxon>Pteriomorphia</taxon>
        <taxon>Arcoida</taxon>
        <taxon>Arcoidea</taxon>
        <taxon>Arcidae</taxon>
        <taxon>Tegillarca</taxon>
    </lineage>
</organism>
<evidence type="ECO:0000256" key="16">
    <source>
        <dbReference type="RuleBase" id="RU000688"/>
    </source>
</evidence>
<dbReference type="SUPFAM" id="SSF81321">
    <property type="entry name" value="Family A G protein-coupled receptor-like"/>
    <property type="match status" value="1"/>
</dbReference>
<evidence type="ECO:0000256" key="1">
    <source>
        <dbReference type="ARBA" id="ARBA00004337"/>
    </source>
</evidence>
<feature type="transmembrane region" description="Helical" evidence="17">
    <location>
        <begin position="72"/>
        <end position="93"/>
    </location>
</feature>
<comment type="caution">
    <text evidence="19">The sequence shown here is derived from an EMBL/GenBank/DDBJ whole genome shotgun (WGS) entry which is preliminary data.</text>
</comment>
<dbReference type="InterPro" id="IPR001520">
    <property type="entry name" value="5HT4_rcpt"/>
</dbReference>
<evidence type="ECO:0000313" key="20">
    <source>
        <dbReference type="Proteomes" id="UP001217089"/>
    </source>
</evidence>
<feature type="transmembrane region" description="Helical" evidence="17">
    <location>
        <begin position="302"/>
        <end position="321"/>
    </location>
</feature>
<feature type="transmembrane region" description="Helical" evidence="17">
    <location>
        <begin position="263"/>
        <end position="282"/>
    </location>
</feature>
<evidence type="ECO:0000256" key="9">
    <source>
        <dbReference type="ARBA" id="ARBA00023136"/>
    </source>
</evidence>
<dbReference type="PROSITE" id="PS00237">
    <property type="entry name" value="G_PROTEIN_RECEP_F1_1"/>
    <property type="match status" value="1"/>
</dbReference>
<feature type="domain" description="G-protein coupled receptors family 1 profile" evidence="18">
    <location>
        <begin position="52"/>
        <end position="318"/>
    </location>
</feature>
<evidence type="ECO:0000259" key="18">
    <source>
        <dbReference type="PROSITE" id="PS50262"/>
    </source>
</evidence>
<keyword evidence="12 16" id="KW-0807">Transducer</keyword>
<dbReference type="PRINTS" id="PR01059">
    <property type="entry name" value="5HT4RECEPTR"/>
</dbReference>
<evidence type="ECO:0000256" key="15">
    <source>
        <dbReference type="ARBA" id="ARBA00046802"/>
    </source>
</evidence>
<evidence type="ECO:0000256" key="3">
    <source>
        <dbReference type="ARBA" id="ARBA00015305"/>
    </source>
</evidence>
<dbReference type="Pfam" id="PF00001">
    <property type="entry name" value="7tm_1"/>
    <property type="match status" value="1"/>
</dbReference>
<evidence type="ECO:0000256" key="4">
    <source>
        <dbReference type="ARBA" id="ARBA00022475"/>
    </source>
</evidence>
<evidence type="ECO:0000256" key="7">
    <source>
        <dbReference type="ARBA" id="ARBA00022989"/>
    </source>
</evidence>
<evidence type="ECO:0000256" key="10">
    <source>
        <dbReference type="ARBA" id="ARBA00023170"/>
    </source>
</evidence>
<keyword evidence="9 17" id="KW-0472">Membrane</keyword>
<comment type="subunit">
    <text evidence="15">Interacts (via C-terminus 330-346 AA) with GRK5; this interaction is promoted by 5-HT (serotonin).</text>
</comment>
<dbReference type="Gene3D" id="1.20.1070.10">
    <property type="entry name" value="Rhodopsin 7-helix transmembrane proteins"/>
    <property type="match status" value="1"/>
</dbReference>
<dbReference type="PRINTS" id="PR00237">
    <property type="entry name" value="GPCRRHODOPSN"/>
</dbReference>
<dbReference type="Proteomes" id="UP001217089">
    <property type="component" value="Unassembled WGS sequence"/>
</dbReference>
<comment type="subcellular location">
    <subcellularLocation>
        <location evidence="2">Cell membrane</location>
        <topology evidence="2">Multi-pass membrane protein</topology>
    </subcellularLocation>
    <subcellularLocation>
        <location evidence="1">Endosome membrane</location>
        <topology evidence="1">Multi-pass membrane protein</topology>
    </subcellularLocation>
</comment>
<evidence type="ECO:0000256" key="5">
    <source>
        <dbReference type="ARBA" id="ARBA00022692"/>
    </source>
</evidence>
<evidence type="ECO:0000256" key="13">
    <source>
        <dbReference type="ARBA" id="ARBA00031928"/>
    </source>
</evidence>
<keyword evidence="5 16" id="KW-0812">Transmembrane</keyword>
<keyword evidence="7 17" id="KW-1133">Transmembrane helix</keyword>
<dbReference type="InterPro" id="IPR000276">
    <property type="entry name" value="GPCR_Rhodpsn"/>
</dbReference>
<dbReference type="PANTHER" id="PTHR24248:SF66">
    <property type="entry name" value="OCTOPAMINE RECEPTOR BETA-3R"/>
    <property type="match status" value="1"/>
</dbReference>
<keyword evidence="10 16" id="KW-0675">Receptor</keyword>
<protein>
    <recommendedName>
        <fullName evidence="3">5-hydroxytryptamine receptor 4</fullName>
    </recommendedName>
    <alternativeName>
        <fullName evidence="13">Serotonin receptor 4</fullName>
    </alternativeName>
</protein>
<evidence type="ECO:0000256" key="2">
    <source>
        <dbReference type="ARBA" id="ARBA00004651"/>
    </source>
</evidence>
<evidence type="ECO:0000256" key="14">
    <source>
        <dbReference type="ARBA" id="ARBA00046191"/>
    </source>
</evidence>
<comment type="function">
    <text evidence="14">G-protein coupled receptor for 5-hydroxytryptamine (serotonin), a biogenic hormone that functions as a neurotransmitter, a hormone and a mitogen. Ligand binding causes a conformation change that triggers signaling via guanine nucleotide-binding proteins (G proteins) and modulates the activity of downstream effectors. HTR4 is coupled to G(s) G alpha proteins and mediates activation of adenylate cyclase activity.</text>
</comment>
<name>A0ABQ9FI20_TEGGR</name>
<feature type="transmembrane region" description="Helical" evidence="17">
    <location>
        <begin position="105"/>
        <end position="130"/>
    </location>
</feature>
<comment type="similarity">
    <text evidence="16">Belongs to the G-protein coupled receptor 1 family.</text>
</comment>
<feature type="transmembrane region" description="Helical" evidence="17">
    <location>
        <begin position="195"/>
        <end position="219"/>
    </location>
</feature>
<keyword evidence="20" id="KW-1185">Reference proteome</keyword>
<reference evidence="19 20" key="1">
    <citation type="submission" date="2022-12" db="EMBL/GenBank/DDBJ databases">
        <title>Chromosome-level genome of Tegillarca granosa.</title>
        <authorList>
            <person name="Kim J."/>
        </authorList>
    </citation>
    <scope>NUCLEOTIDE SEQUENCE [LARGE SCALE GENOMIC DNA]</scope>
    <source>
        <strain evidence="19">Teg-2019</strain>
        <tissue evidence="19">Adductor muscle</tissue>
    </source>
</reference>
<evidence type="ECO:0000256" key="6">
    <source>
        <dbReference type="ARBA" id="ARBA00022753"/>
    </source>
</evidence>